<dbReference type="InterPro" id="IPR012341">
    <property type="entry name" value="6hp_glycosidase-like_sf"/>
</dbReference>
<dbReference type="KEGG" id="dph:EHF33_16850"/>
<dbReference type="Proteomes" id="UP000276417">
    <property type="component" value="Plasmid unnamed1"/>
</dbReference>
<gene>
    <name evidence="1" type="ORF">EHF33_16850</name>
</gene>
<dbReference type="OrthoDB" id="181472at2"/>
<dbReference type="Gene3D" id="1.50.10.10">
    <property type="match status" value="1"/>
</dbReference>
<dbReference type="EMBL" id="CP034185">
    <property type="protein sequence ID" value="AZI44578.1"/>
    <property type="molecule type" value="Genomic_DNA"/>
</dbReference>
<dbReference type="AlphaFoldDB" id="A0A3G8YH10"/>
<reference evidence="1 2" key="1">
    <citation type="submission" date="2018-11" db="EMBL/GenBank/DDBJ databases">
        <title>Deinococcus shelandsis sp. nov., isolated from South Shetland Islands soil of Antarctica.</title>
        <authorList>
            <person name="Tian J."/>
        </authorList>
    </citation>
    <scope>NUCLEOTIDE SEQUENCE [LARGE SCALE GENOMIC DNA]</scope>
    <source>
        <strain evidence="1 2">S14-83T</strain>
        <plasmid evidence="1 2">unnamed1</plasmid>
    </source>
</reference>
<accession>A0A3G8YH10</accession>
<dbReference type="PANTHER" id="PTHR31047">
    <property type="entry name" value="MEIOTICALLY UP-REGULATED GENE 157 PROTEIN"/>
    <property type="match status" value="1"/>
</dbReference>
<keyword evidence="2" id="KW-1185">Reference proteome</keyword>
<dbReference type="Pfam" id="PF06824">
    <property type="entry name" value="Glyco_hydro_125"/>
    <property type="match status" value="1"/>
</dbReference>
<proteinExistence type="predicted"/>
<dbReference type="SUPFAM" id="SSF48208">
    <property type="entry name" value="Six-hairpin glycosidases"/>
    <property type="match status" value="1"/>
</dbReference>
<geneLocation type="plasmid" evidence="1 2">
    <name>unnamed1</name>
</geneLocation>
<name>A0A3G8YH10_9DEIO</name>
<dbReference type="PANTHER" id="PTHR31047:SF0">
    <property type="entry name" value="MEIOTICALLY UP-REGULATED GENE 157 PROTEIN"/>
    <property type="match status" value="1"/>
</dbReference>
<evidence type="ECO:0000313" key="1">
    <source>
        <dbReference type="EMBL" id="AZI44578.1"/>
    </source>
</evidence>
<dbReference type="InterPro" id="IPR008313">
    <property type="entry name" value="GH125"/>
</dbReference>
<dbReference type="GO" id="GO:0005975">
    <property type="term" value="P:carbohydrate metabolic process"/>
    <property type="evidence" value="ECO:0007669"/>
    <property type="project" value="InterPro"/>
</dbReference>
<dbReference type="InterPro" id="IPR008928">
    <property type="entry name" value="6-hairpin_glycosidase_sf"/>
</dbReference>
<organism evidence="1 2">
    <name type="scientific">Deinococcus psychrotolerans</name>
    <dbReference type="NCBI Taxonomy" id="2489213"/>
    <lineage>
        <taxon>Bacteria</taxon>
        <taxon>Thermotogati</taxon>
        <taxon>Deinococcota</taxon>
        <taxon>Deinococci</taxon>
        <taxon>Deinococcales</taxon>
        <taxon>Deinococcaceae</taxon>
        <taxon>Deinococcus</taxon>
    </lineage>
</organism>
<protein>
    <submittedName>
        <fullName evidence="1">Metal-independent alpha-mannosidase</fullName>
    </submittedName>
</protein>
<evidence type="ECO:0000313" key="2">
    <source>
        <dbReference type="Proteomes" id="UP000276417"/>
    </source>
</evidence>
<sequence length="71" mass="7748">MFRPYGGLITGVIATQAEQLLADPYANSFNAVPSSAGHAADQPQQHPLVWERKFELDSLCYPSGWLMAPSV</sequence>
<keyword evidence="1" id="KW-0614">Plasmid</keyword>